<dbReference type="OrthoDB" id="3639251at2759"/>
<dbReference type="PANTHER" id="PTHR43791">
    <property type="entry name" value="PERMEASE-RELATED"/>
    <property type="match status" value="1"/>
</dbReference>
<feature type="transmembrane region" description="Helical" evidence="7">
    <location>
        <begin position="313"/>
        <end position="331"/>
    </location>
</feature>
<dbReference type="InterPro" id="IPR036259">
    <property type="entry name" value="MFS_trans_sf"/>
</dbReference>
<evidence type="ECO:0000256" key="5">
    <source>
        <dbReference type="ARBA" id="ARBA00023136"/>
    </source>
</evidence>
<dbReference type="EMBL" id="KB822725">
    <property type="protein sequence ID" value="ETN36509.1"/>
    <property type="molecule type" value="Genomic_DNA"/>
</dbReference>
<keyword evidence="9" id="KW-1185">Reference proteome</keyword>
<keyword evidence="2" id="KW-0813">Transport</keyword>
<feature type="transmembrane region" description="Helical" evidence="7">
    <location>
        <begin position="435"/>
        <end position="456"/>
    </location>
</feature>
<sequence length="512" mass="56849">MSAGALLRFAAADPQQKASDNEKEALPHGGRDGGIDVSQVLEQDQTGPARGPLEKDDKETRRIMRKIDLRLLPVLAVIYAFALIDRVNLPNARIAGMDEDLSLYVGDRYSIVTMMFFIPYIIFQFPANIVIRKLGAALWLSSLVICWGGVTIGMGFTTHWTQLLGCRIILGVLEAGYFPGCVFLLSCWYVRYEVQKRFSAFYLLALLASGFSNILAYGLSEMRGLGGLNGWQWIFAIEGAITILLGVMGFLFIVDFPDKATRPNTITRRAFLTEHEASIVINRIQRDRGDAVVDKLTWEVIFRHLRDWKLWEFAWLYFLNNVVTYSFGYFLPIILRGDMGYSVAMSQVLSFPPYAVATIWMFSTAWVADHYRKRGLIIIWNCATAVIGVCMMAFVDGAAARYAGVFLGVAGANSNVPSLLSYMHNNIVGQMKRSIASALLIGGGACGGIAAANIFRQQDAPQYLPAMSVVIATQALTILHVLKNFVVYARKNRKADAGEIVLEGQQGFRQTL</sequence>
<dbReference type="STRING" id="1220924.W2RLA4"/>
<dbReference type="Gene3D" id="1.20.1250.20">
    <property type="entry name" value="MFS general substrate transporter like domains"/>
    <property type="match status" value="2"/>
</dbReference>
<feature type="transmembrane region" description="Helical" evidence="7">
    <location>
        <begin position="201"/>
        <end position="219"/>
    </location>
</feature>
<dbReference type="Pfam" id="PF07690">
    <property type="entry name" value="MFS_1"/>
    <property type="match status" value="1"/>
</dbReference>
<evidence type="ECO:0000256" key="6">
    <source>
        <dbReference type="SAM" id="MobiDB-lite"/>
    </source>
</evidence>
<dbReference type="VEuPathDB" id="FungiDB:HMPREF1541_08787"/>
<dbReference type="GO" id="GO:0022857">
    <property type="term" value="F:transmembrane transporter activity"/>
    <property type="evidence" value="ECO:0007669"/>
    <property type="project" value="InterPro"/>
</dbReference>
<feature type="transmembrane region" description="Helical" evidence="7">
    <location>
        <begin position="375"/>
        <end position="395"/>
    </location>
</feature>
<dbReference type="InterPro" id="IPR011701">
    <property type="entry name" value="MFS"/>
</dbReference>
<dbReference type="FunFam" id="1.20.1250.20:FF:000018">
    <property type="entry name" value="MFS transporter permease"/>
    <property type="match status" value="1"/>
</dbReference>
<keyword evidence="4 7" id="KW-1133">Transmembrane helix</keyword>
<protein>
    <recommendedName>
        <fullName evidence="10">Major facilitator superfamily (MFS) profile domain-containing protein</fullName>
    </recommendedName>
</protein>
<feature type="transmembrane region" description="Helical" evidence="7">
    <location>
        <begin position="462"/>
        <end position="482"/>
    </location>
</feature>
<comment type="subcellular location">
    <subcellularLocation>
        <location evidence="1">Membrane</location>
        <topology evidence="1">Multi-pass membrane protein</topology>
    </subcellularLocation>
</comment>
<evidence type="ECO:0000256" key="2">
    <source>
        <dbReference type="ARBA" id="ARBA00022448"/>
    </source>
</evidence>
<dbReference type="PANTHER" id="PTHR43791:SF47">
    <property type="entry name" value="MAJOR FACILITATOR SUPERFAMILY (MFS) PROFILE DOMAIN-CONTAINING PROTEIN-RELATED"/>
    <property type="match status" value="1"/>
</dbReference>
<evidence type="ECO:0000256" key="1">
    <source>
        <dbReference type="ARBA" id="ARBA00004141"/>
    </source>
</evidence>
<dbReference type="GeneID" id="19976126"/>
<feature type="region of interest" description="Disordered" evidence="6">
    <location>
        <begin position="1"/>
        <end position="34"/>
    </location>
</feature>
<feature type="transmembrane region" description="Helical" evidence="7">
    <location>
        <begin position="71"/>
        <end position="89"/>
    </location>
</feature>
<keyword evidence="3 7" id="KW-0812">Transmembrane</keyword>
<evidence type="ECO:0000256" key="7">
    <source>
        <dbReference type="SAM" id="Phobius"/>
    </source>
</evidence>
<evidence type="ECO:0008006" key="10">
    <source>
        <dbReference type="Google" id="ProtNLM"/>
    </source>
</evidence>
<dbReference type="InParanoid" id="W2RLA4"/>
<feature type="transmembrane region" description="Helical" evidence="7">
    <location>
        <begin position="351"/>
        <end position="368"/>
    </location>
</feature>
<feature type="transmembrane region" description="Helical" evidence="7">
    <location>
        <begin position="168"/>
        <end position="189"/>
    </location>
</feature>
<proteinExistence type="predicted"/>
<keyword evidence="5 7" id="KW-0472">Membrane</keyword>
<feature type="transmembrane region" description="Helical" evidence="7">
    <location>
        <begin position="138"/>
        <end position="156"/>
    </location>
</feature>
<feature type="transmembrane region" description="Helical" evidence="7">
    <location>
        <begin position="109"/>
        <end position="131"/>
    </location>
</feature>
<dbReference type="HOGENOM" id="CLU_001265_0_1_1"/>
<dbReference type="AlphaFoldDB" id="W2RLA4"/>
<dbReference type="SUPFAM" id="SSF103473">
    <property type="entry name" value="MFS general substrate transporter"/>
    <property type="match status" value="1"/>
</dbReference>
<gene>
    <name evidence="8" type="ORF">HMPREF1541_08787</name>
</gene>
<dbReference type="FunFam" id="1.20.1250.20:FF:000394">
    <property type="entry name" value="MFS general substrate transporter"/>
    <property type="match status" value="1"/>
</dbReference>
<dbReference type="eggNOG" id="KOG2533">
    <property type="taxonomic scope" value="Eukaryota"/>
</dbReference>
<dbReference type="FunCoup" id="W2RLA4">
    <property type="interactions" value="6"/>
</dbReference>
<feature type="transmembrane region" description="Helical" evidence="7">
    <location>
        <begin position="401"/>
        <end position="423"/>
    </location>
</feature>
<dbReference type="RefSeq" id="XP_008721327.1">
    <property type="nucleotide sequence ID" value="XM_008723105.1"/>
</dbReference>
<evidence type="ECO:0000256" key="3">
    <source>
        <dbReference type="ARBA" id="ARBA00022692"/>
    </source>
</evidence>
<feature type="compositionally biased region" description="Basic and acidic residues" evidence="6">
    <location>
        <begin position="19"/>
        <end position="34"/>
    </location>
</feature>
<feature type="transmembrane region" description="Helical" evidence="7">
    <location>
        <begin position="231"/>
        <end position="254"/>
    </location>
</feature>
<name>W2RLA4_CYPE1</name>
<dbReference type="Proteomes" id="UP000030752">
    <property type="component" value="Unassembled WGS sequence"/>
</dbReference>
<dbReference type="GO" id="GO:0016020">
    <property type="term" value="C:membrane"/>
    <property type="evidence" value="ECO:0007669"/>
    <property type="project" value="UniProtKB-SubCell"/>
</dbReference>
<evidence type="ECO:0000313" key="9">
    <source>
        <dbReference type="Proteomes" id="UP000030752"/>
    </source>
</evidence>
<evidence type="ECO:0000256" key="4">
    <source>
        <dbReference type="ARBA" id="ARBA00022989"/>
    </source>
</evidence>
<reference evidence="8 9" key="1">
    <citation type="submission" date="2013-03" db="EMBL/GenBank/DDBJ databases">
        <title>The Genome Sequence of Phialophora europaea CBS 101466.</title>
        <authorList>
            <consortium name="The Broad Institute Genomics Platform"/>
            <person name="Cuomo C."/>
            <person name="de Hoog S."/>
            <person name="Gorbushina A."/>
            <person name="Walker B."/>
            <person name="Young S.K."/>
            <person name="Zeng Q."/>
            <person name="Gargeya S."/>
            <person name="Fitzgerald M."/>
            <person name="Haas B."/>
            <person name="Abouelleil A."/>
            <person name="Allen A.W."/>
            <person name="Alvarado L."/>
            <person name="Arachchi H.M."/>
            <person name="Berlin A.M."/>
            <person name="Chapman S.B."/>
            <person name="Gainer-Dewar J."/>
            <person name="Goldberg J."/>
            <person name="Griggs A."/>
            <person name="Gujja S."/>
            <person name="Hansen M."/>
            <person name="Howarth C."/>
            <person name="Imamovic A."/>
            <person name="Ireland A."/>
            <person name="Larimer J."/>
            <person name="McCowan C."/>
            <person name="Murphy C."/>
            <person name="Pearson M."/>
            <person name="Poon T.W."/>
            <person name="Priest M."/>
            <person name="Roberts A."/>
            <person name="Saif S."/>
            <person name="Shea T."/>
            <person name="Sisk P."/>
            <person name="Sykes S."/>
            <person name="Wortman J."/>
            <person name="Nusbaum C."/>
            <person name="Birren B."/>
        </authorList>
    </citation>
    <scope>NUCLEOTIDE SEQUENCE [LARGE SCALE GENOMIC DNA]</scope>
    <source>
        <strain evidence="8 9">CBS 101466</strain>
    </source>
</reference>
<evidence type="ECO:0000313" key="8">
    <source>
        <dbReference type="EMBL" id="ETN36509.1"/>
    </source>
</evidence>
<organism evidence="8 9">
    <name type="scientific">Cyphellophora europaea (strain CBS 101466)</name>
    <name type="common">Phialophora europaea</name>
    <dbReference type="NCBI Taxonomy" id="1220924"/>
    <lineage>
        <taxon>Eukaryota</taxon>
        <taxon>Fungi</taxon>
        <taxon>Dikarya</taxon>
        <taxon>Ascomycota</taxon>
        <taxon>Pezizomycotina</taxon>
        <taxon>Eurotiomycetes</taxon>
        <taxon>Chaetothyriomycetidae</taxon>
        <taxon>Chaetothyriales</taxon>
        <taxon>Cyphellophoraceae</taxon>
        <taxon>Cyphellophora</taxon>
    </lineage>
</organism>
<accession>W2RLA4</accession>